<sequence length="539" mass="60170">MSKSKLPARPSLESLRKQAKKLARDVVAGNTDAIARVRAQLPKAGLPLSQRDAQLVLAREYGFPGWKDLVKEVEQRFGRGLEWAVSEARRVIHNNDIEGLRRLLAEYPALLSWKDDENDGGLLGMATSSYGDASNPITEEHFTRLACAEILLDAGAVVTPQVCDGIIVSGAAKLIDLFRRRGLFPQTLKFLGALGDVGGIRALLDTNADVLATVNEAFVYACHPRNEAAAALLLDRAITLDAEMGRRIDDGPGRSGFIEYFIANGADLLYDPDPTRPWQAYVKRKVDLAMRDGDLTSFIDGLRREPWLLSDGSRTFQARLMELGVLNDRAGLIDAFFDLDPAILRHQPPPPSQAIEFAFTCVRTHLIPLLTRIWTLPDDLPHAAGMGNLPRVRRWFDASGAPALGDVGNHYPCSPYMPKFRVEEYARQWSTQSVQRVLDTALAWAVLNNHFEVADFLVQHGADINTRWSSHEPASILHELVWHKNYEAMQFLIDRGIDMTIVDYRWGGTAEGWAYHAAKDEKMAQWLSEAQQRQEQASK</sequence>
<dbReference type="PROSITE" id="PS50297">
    <property type="entry name" value="ANK_REP_REGION"/>
    <property type="match status" value="1"/>
</dbReference>
<evidence type="ECO:0000256" key="1">
    <source>
        <dbReference type="PROSITE-ProRule" id="PRU00023"/>
    </source>
</evidence>
<evidence type="ECO:0000313" key="3">
    <source>
        <dbReference type="Proteomes" id="UP000269669"/>
    </source>
</evidence>
<keyword evidence="1" id="KW-0040">ANK repeat</keyword>
<accession>A0A3R9NVI2</accession>
<dbReference type="OrthoDB" id="127805at2"/>
<organism evidence="2 3">
    <name type="scientific">Edaphobacter aggregans</name>
    <dbReference type="NCBI Taxonomy" id="570835"/>
    <lineage>
        <taxon>Bacteria</taxon>
        <taxon>Pseudomonadati</taxon>
        <taxon>Acidobacteriota</taxon>
        <taxon>Terriglobia</taxon>
        <taxon>Terriglobales</taxon>
        <taxon>Acidobacteriaceae</taxon>
        <taxon>Edaphobacter</taxon>
    </lineage>
</organism>
<dbReference type="Proteomes" id="UP000269669">
    <property type="component" value="Unassembled WGS sequence"/>
</dbReference>
<keyword evidence="3" id="KW-1185">Reference proteome</keyword>
<proteinExistence type="predicted"/>
<name>A0A3R9NVI2_9BACT</name>
<reference evidence="2 3" key="1">
    <citation type="submission" date="2018-12" db="EMBL/GenBank/DDBJ databases">
        <title>Sequencing of bacterial isolates from soil warming experiment in Harvard Forest, Massachusetts, USA.</title>
        <authorList>
            <person name="Deangelis K."/>
        </authorList>
    </citation>
    <scope>NUCLEOTIDE SEQUENCE [LARGE SCALE GENOMIC DNA]</scope>
    <source>
        <strain evidence="2 3">EB153</strain>
    </source>
</reference>
<dbReference type="EMBL" id="RSDW01000001">
    <property type="protein sequence ID" value="RSL14669.1"/>
    <property type="molecule type" value="Genomic_DNA"/>
</dbReference>
<dbReference type="InterPro" id="IPR002110">
    <property type="entry name" value="Ankyrin_rpt"/>
</dbReference>
<comment type="caution">
    <text evidence="2">The sequence shown here is derived from an EMBL/GenBank/DDBJ whole genome shotgun (WGS) entry which is preliminary data.</text>
</comment>
<dbReference type="PROSITE" id="PS50088">
    <property type="entry name" value="ANK_REPEAT"/>
    <property type="match status" value="1"/>
</dbReference>
<dbReference type="Pfam" id="PF12796">
    <property type="entry name" value="Ank_2"/>
    <property type="match status" value="1"/>
</dbReference>
<dbReference type="RefSeq" id="WP_125483503.1">
    <property type="nucleotide sequence ID" value="NZ_RSDW01000001.1"/>
</dbReference>
<dbReference type="SUPFAM" id="SSF48403">
    <property type="entry name" value="Ankyrin repeat"/>
    <property type="match status" value="1"/>
</dbReference>
<dbReference type="AlphaFoldDB" id="A0A3R9NVI2"/>
<dbReference type="Gene3D" id="1.25.40.20">
    <property type="entry name" value="Ankyrin repeat-containing domain"/>
    <property type="match status" value="1"/>
</dbReference>
<dbReference type="SMART" id="SM00248">
    <property type="entry name" value="ANK"/>
    <property type="match status" value="2"/>
</dbReference>
<feature type="repeat" description="ANK" evidence="1">
    <location>
        <begin position="437"/>
        <end position="469"/>
    </location>
</feature>
<protein>
    <submittedName>
        <fullName evidence="2">Ankyrin repeat protein</fullName>
    </submittedName>
</protein>
<evidence type="ECO:0000313" key="2">
    <source>
        <dbReference type="EMBL" id="RSL14669.1"/>
    </source>
</evidence>
<dbReference type="InterPro" id="IPR036770">
    <property type="entry name" value="Ankyrin_rpt-contain_sf"/>
</dbReference>
<gene>
    <name evidence="2" type="ORF">EDE15_0128</name>
</gene>